<evidence type="ECO:0000313" key="2">
    <source>
        <dbReference type="Proteomes" id="UP001230649"/>
    </source>
</evidence>
<name>A0ACC2WUY3_9TREE</name>
<evidence type="ECO:0000313" key="1">
    <source>
        <dbReference type="EMBL" id="KAJ9114931.1"/>
    </source>
</evidence>
<comment type="caution">
    <text evidence="1">The sequence shown here is derived from an EMBL/GenBank/DDBJ whole genome shotgun (WGS) entry which is preliminary data.</text>
</comment>
<proteinExistence type="predicted"/>
<accession>A0ACC2WUY3</accession>
<organism evidence="1 2">
    <name type="scientific">Naganishia adeliensis</name>
    <dbReference type="NCBI Taxonomy" id="92952"/>
    <lineage>
        <taxon>Eukaryota</taxon>
        <taxon>Fungi</taxon>
        <taxon>Dikarya</taxon>
        <taxon>Basidiomycota</taxon>
        <taxon>Agaricomycotina</taxon>
        <taxon>Tremellomycetes</taxon>
        <taxon>Filobasidiales</taxon>
        <taxon>Filobasidiaceae</taxon>
        <taxon>Naganishia</taxon>
    </lineage>
</organism>
<dbReference type="Proteomes" id="UP001230649">
    <property type="component" value="Unassembled WGS sequence"/>
</dbReference>
<reference evidence="1" key="1">
    <citation type="submission" date="2023-04" db="EMBL/GenBank/DDBJ databases">
        <title>Draft Genome sequencing of Naganishia species isolated from polar environments using Oxford Nanopore Technology.</title>
        <authorList>
            <person name="Leo P."/>
            <person name="Venkateswaran K."/>
        </authorList>
    </citation>
    <scope>NUCLEOTIDE SEQUENCE</scope>
    <source>
        <strain evidence="1">MNA-CCFEE 5262</strain>
    </source>
</reference>
<dbReference type="EMBL" id="JASBWS010000007">
    <property type="protein sequence ID" value="KAJ9114931.1"/>
    <property type="molecule type" value="Genomic_DNA"/>
</dbReference>
<sequence length="862" mass="91695">MSSQQPIPGSYKKPPFSSSPYGVTPPPIPNIPPRATGSPSNNQPRGSIVEGGGGSYIAAATSFRPKSFNPRAASAGTGSYFSAHSQGSLGDADNGNGSGLGEKRQIRKGSSGQSSNSATGVSALSKALEREGVAKATQDGDESSTNNLDIDRLAPPDRTPSPGSVPVPRIPTPTNVESRSGTPTQEPGATATPTDISEIPEEEKLRILRKHLVSAEERQQSSPVPGDGVSPGGSRTASIHAGQSTFSTPAPQAAGGSGISRASGTRTPDAGASGIARSIRDDAGEETNGDAFPIPYDAPGGDVTHAIYKYQQSSLRPVRRASFSAPPPRRDTSIDPSLAHIHEPGGFRRQFIINSARERGQEAPRVLRSFVDFLYLYGHFAGEDLDEDEDSESEDEGQGQSYTSPNGDASAGGMVRRALSRGPSALPQHMVNERAPLLGEGSRANSKTRVGRRSVQGNATVMQAILMLLKGFVGTGVLFLGKAFFNGGILFSTVVMLFIAAISLWSFLLLVKTRLVVPGSFGDIGGVLYGPRMRAVILTSIALSQIGFVAAYTIFVAENLQAFVLAVSNCKTFIATKWLIAAQLIIVLPLSMIRNLAALSSTALIADAFILVGLIYIGTNEVATITKHGVADVALFNPKDFSLLIGTAVFAFEGIGLLIPITEAMKEPEKFPRVLSWCMLFVATLFTWFGVMGYMAYGSDIQTVVIVNLPQDDKFVQAVQFLYTVAIILSLPLQLFPAVRIMENGLFSKSGKHNPQVKWQKNTFRAMTVLGCSLISWAGASNLDGFVSFIGSFACVPLCFIYPPLLHLRARAKTRTQRAADYALIAFGVITTVYTSVQTILVLLRPADKEGTELGKCHPNKN</sequence>
<gene>
    <name evidence="1" type="ORF">QFC20_001305</name>
</gene>
<keyword evidence="2" id="KW-1185">Reference proteome</keyword>
<protein>
    <submittedName>
        <fullName evidence="1">Uncharacterized protein</fullName>
    </submittedName>
</protein>